<evidence type="ECO:0000259" key="6">
    <source>
        <dbReference type="PROSITE" id="PS50043"/>
    </source>
</evidence>
<evidence type="ECO:0000313" key="8">
    <source>
        <dbReference type="EMBL" id="SFQ22769.1"/>
    </source>
</evidence>
<dbReference type="InterPro" id="IPR001789">
    <property type="entry name" value="Sig_transdc_resp-reg_receiver"/>
</dbReference>
<protein>
    <submittedName>
        <fullName evidence="8">Regulatory protein, luxR family</fullName>
    </submittedName>
</protein>
<dbReference type="Pfam" id="PF00196">
    <property type="entry name" value="GerE"/>
    <property type="match status" value="1"/>
</dbReference>
<dbReference type="SUPFAM" id="SSF52172">
    <property type="entry name" value="CheY-like"/>
    <property type="match status" value="1"/>
</dbReference>
<feature type="domain" description="HTH luxR-type" evidence="6">
    <location>
        <begin position="149"/>
        <end position="214"/>
    </location>
</feature>
<dbReference type="Pfam" id="PF00072">
    <property type="entry name" value="Response_reg"/>
    <property type="match status" value="1"/>
</dbReference>
<dbReference type="Proteomes" id="UP000182692">
    <property type="component" value="Unassembled WGS sequence"/>
</dbReference>
<dbReference type="PANTHER" id="PTHR43214:SF41">
    <property type="entry name" value="NITRATE_NITRITE RESPONSE REGULATOR PROTEIN NARP"/>
    <property type="match status" value="1"/>
</dbReference>
<evidence type="ECO:0000256" key="4">
    <source>
        <dbReference type="ARBA" id="ARBA00023163"/>
    </source>
</evidence>
<keyword evidence="1 5" id="KW-0597">Phosphoprotein</keyword>
<dbReference type="PROSITE" id="PS50043">
    <property type="entry name" value="HTH_LUXR_2"/>
    <property type="match status" value="1"/>
</dbReference>
<dbReference type="InterPro" id="IPR039420">
    <property type="entry name" value="WalR-like"/>
</dbReference>
<keyword evidence="2" id="KW-0805">Transcription regulation</keyword>
<dbReference type="GO" id="GO:0003677">
    <property type="term" value="F:DNA binding"/>
    <property type="evidence" value="ECO:0007669"/>
    <property type="project" value="UniProtKB-KW"/>
</dbReference>
<feature type="domain" description="Response regulatory" evidence="7">
    <location>
        <begin position="9"/>
        <end position="125"/>
    </location>
</feature>
<dbReference type="InterPro" id="IPR058245">
    <property type="entry name" value="NreC/VraR/RcsB-like_REC"/>
</dbReference>
<evidence type="ECO:0000259" key="7">
    <source>
        <dbReference type="PROSITE" id="PS50110"/>
    </source>
</evidence>
<dbReference type="SMART" id="SM00448">
    <property type="entry name" value="REC"/>
    <property type="match status" value="1"/>
</dbReference>
<evidence type="ECO:0000256" key="5">
    <source>
        <dbReference type="PROSITE-ProRule" id="PRU00169"/>
    </source>
</evidence>
<reference evidence="8 9" key="1">
    <citation type="submission" date="2016-10" db="EMBL/GenBank/DDBJ databases">
        <authorList>
            <person name="de Groot N.N."/>
        </authorList>
    </citation>
    <scope>NUCLEOTIDE SEQUENCE [LARGE SCALE GENOMIC DNA]</scope>
    <source>
        <strain evidence="8 9">DSM 15893</strain>
    </source>
</reference>
<dbReference type="PANTHER" id="PTHR43214">
    <property type="entry name" value="TWO-COMPONENT RESPONSE REGULATOR"/>
    <property type="match status" value="1"/>
</dbReference>
<evidence type="ECO:0000256" key="3">
    <source>
        <dbReference type="ARBA" id="ARBA00023125"/>
    </source>
</evidence>
<sequence>MRQDTDDIRVLLVDDHRVVIEGFIARLESEPGIAVVGTASNGVEALEQAKLLDPDVVLMDITMPILNGLEATALFKQEHPNTKILMLTMHDNREYILEVMQCGASGYILKDVSAEEMVKAIETVHSGASYFCQSASKALFNAPEESPVKTTTKSVLSRREITVLLLVTEGKSSKHIAQELDISVRTVETHRQNIKHKLDITSTAEMITYAVQAGLIDGVG</sequence>
<feature type="modified residue" description="4-aspartylphosphate" evidence="5">
    <location>
        <position position="60"/>
    </location>
</feature>
<dbReference type="InterPro" id="IPR011006">
    <property type="entry name" value="CheY-like_superfamily"/>
</dbReference>
<dbReference type="AlphaFoldDB" id="A0A1I5WSQ2"/>
<dbReference type="PROSITE" id="PS50110">
    <property type="entry name" value="RESPONSE_REGULATORY"/>
    <property type="match status" value="1"/>
</dbReference>
<keyword evidence="4" id="KW-0804">Transcription</keyword>
<name>A0A1I5WSQ2_9GAMM</name>
<accession>A0A1I5WSQ2</accession>
<dbReference type="STRING" id="1121869.SAMN03084138_04424"/>
<evidence type="ECO:0000256" key="1">
    <source>
        <dbReference type="ARBA" id="ARBA00022553"/>
    </source>
</evidence>
<dbReference type="CDD" id="cd17535">
    <property type="entry name" value="REC_NarL-like"/>
    <property type="match status" value="1"/>
</dbReference>
<dbReference type="RefSeq" id="WP_017013434.1">
    <property type="nucleotide sequence ID" value="NZ_FOWR01000052.1"/>
</dbReference>
<dbReference type="EMBL" id="FOWR01000052">
    <property type="protein sequence ID" value="SFQ22769.1"/>
    <property type="molecule type" value="Genomic_DNA"/>
</dbReference>
<gene>
    <name evidence="8" type="ORF">SAMN03084138_04424</name>
</gene>
<evidence type="ECO:0000313" key="9">
    <source>
        <dbReference type="Proteomes" id="UP000182692"/>
    </source>
</evidence>
<dbReference type="GO" id="GO:0000160">
    <property type="term" value="P:phosphorelay signal transduction system"/>
    <property type="evidence" value="ECO:0007669"/>
    <property type="project" value="InterPro"/>
</dbReference>
<dbReference type="SMART" id="SM00421">
    <property type="entry name" value="HTH_LUXR"/>
    <property type="match status" value="1"/>
</dbReference>
<dbReference type="InterPro" id="IPR016032">
    <property type="entry name" value="Sig_transdc_resp-reg_C-effctor"/>
</dbReference>
<organism evidence="8 9">
    <name type="scientific">Enterovibrio norvegicus DSM 15893</name>
    <dbReference type="NCBI Taxonomy" id="1121869"/>
    <lineage>
        <taxon>Bacteria</taxon>
        <taxon>Pseudomonadati</taxon>
        <taxon>Pseudomonadota</taxon>
        <taxon>Gammaproteobacteria</taxon>
        <taxon>Vibrionales</taxon>
        <taxon>Vibrionaceae</taxon>
        <taxon>Enterovibrio</taxon>
    </lineage>
</organism>
<dbReference type="GO" id="GO:0006355">
    <property type="term" value="P:regulation of DNA-templated transcription"/>
    <property type="evidence" value="ECO:0007669"/>
    <property type="project" value="InterPro"/>
</dbReference>
<dbReference type="GeneID" id="35869921"/>
<dbReference type="CDD" id="cd06170">
    <property type="entry name" value="LuxR_C_like"/>
    <property type="match status" value="1"/>
</dbReference>
<dbReference type="PROSITE" id="PS00622">
    <property type="entry name" value="HTH_LUXR_1"/>
    <property type="match status" value="1"/>
</dbReference>
<evidence type="ECO:0000256" key="2">
    <source>
        <dbReference type="ARBA" id="ARBA00023015"/>
    </source>
</evidence>
<dbReference type="InterPro" id="IPR000792">
    <property type="entry name" value="Tscrpt_reg_LuxR_C"/>
</dbReference>
<proteinExistence type="predicted"/>
<dbReference type="PRINTS" id="PR00038">
    <property type="entry name" value="HTHLUXR"/>
</dbReference>
<dbReference type="Gene3D" id="3.40.50.2300">
    <property type="match status" value="1"/>
</dbReference>
<keyword evidence="3" id="KW-0238">DNA-binding</keyword>
<dbReference type="SUPFAM" id="SSF46894">
    <property type="entry name" value="C-terminal effector domain of the bipartite response regulators"/>
    <property type="match status" value="1"/>
</dbReference>
<dbReference type="OrthoDB" id="9796655at2"/>